<reference evidence="1 2" key="1">
    <citation type="submission" date="2023-12" db="EMBL/GenBank/DDBJ databases">
        <title>Denitrificimonas halotolerans sp. nov.,a novel species isolated from landfill leachate.</title>
        <authorList>
            <person name="Wang S."/>
        </authorList>
    </citation>
    <scope>NUCLEOTIDE SEQUENCE [LARGE SCALE GENOMIC DNA]</scope>
    <source>
        <strain evidence="1 2">JX-1</strain>
    </source>
</reference>
<evidence type="ECO:0000313" key="2">
    <source>
        <dbReference type="Proteomes" id="UP001294570"/>
    </source>
</evidence>
<comment type="caution">
    <text evidence="1">The sequence shown here is derived from an EMBL/GenBank/DDBJ whole genome shotgun (WGS) entry which is preliminary data.</text>
</comment>
<feature type="non-terminal residue" evidence="1">
    <location>
        <position position="81"/>
    </location>
</feature>
<name>A0ABU5GUY6_9GAMM</name>
<dbReference type="EMBL" id="JAXIVU010000048">
    <property type="protein sequence ID" value="MDY7220510.1"/>
    <property type="molecule type" value="Genomic_DNA"/>
</dbReference>
<evidence type="ECO:0000313" key="1">
    <source>
        <dbReference type="EMBL" id="MDY7220510.1"/>
    </source>
</evidence>
<protein>
    <submittedName>
        <fullName evidence="1">Transposase</fullName>
    </submittedName>
</protein>
<gene>
    <name evidence="1" type="ORF">TOI97_13220</name>
</gene>
<dbReference type="Proteomes" id="UP001294570">
    <property type="component" value="Unassembled WGS sequence"/>
</dbReference>
<keyword evidence="2" id="KW-1185">Reference proteome</keyword>
<sequence>MWDSYGLNQYKFRSASFNEDARGRWYFNVVVDVHAEIPAGQDRIGIDLGLTDTATCSDGTKLEAGRFYRGLEEKLAIAQRA</sequence>
<proteinExistence type="predicted"/>
<organism evidence="1 2">
    <name type="scientific">Denitrificimonas halotolerans</name>
    <dbReference type="NCBI Taxonomy" id="3098930"/>
    <lineage>
        <taxon>Bacteria</taxon>
        <taxon>Pseudomonadati</taxon>
        <taxon>Pseudomonadota</taxon>
        <taxon>Gammaproteobacteria</taxon>
        <taxon>Pseudomonadales</taxon>
        <taxon>Pseudomonadaceae</taxon>
        <taxon>Denitrificimonas</taxon>
    </lineage>
</organism>
<accession>A0ABU5GUY6</accession>